<dbReference type="PANTHER" id="PTHR34098:SF1">
    <property type="entry name" value="F-BOX ONLY PROTEIN 47"/>
    <property type="match status" value="1"/>
</dbReference>
<dbReference type="PANTHER" id="PTHR34098">
    <property type="entry name" value="F-BOX ONLY PROTEIN 47"/>
    <property type="match status" value="1"/>
</dbReference>
<keyword evidence="2" id="KW-1185">Reference proteome</keyword>
<organism evidence="2 3">
    <name type="scientific">Chanos chanos</name>
    <name type="common">Milkfish</name>
    <name type="synonym">Mugil chanos</name>
    <dbReference type="NCBI Taxonomy" id="29144"/>
    <lineage>
        <taxon>Eukaryota</taxon>
        <taxon>Metazoa</taxon>
        <taxon>Chordata</taxon>
        <taxon>Craniata</taxon>
        <taxon>Vertebrata</taxon>
        <taxon>Euteleostomi</taxon>
        <taxon>Actinopterygii</taxon>
        <taxon>Neopterygii</taxon>
        <taxon>Teleostei</taxon>
        <taxon>Ostariophysi</taxon>
        <taxon>Gonorynchiformes</taxon>
        <taxon>Chanidae</taxon>
        <taxon>Chanos</taxon>
    </lineage>
</organism>
<dbReference type="AlphaFoldDB" id="A0A6J2WAT1"/>
<dbReference type="InterPro" id="IPR001810">
    <property type="entry name" value="F-box_dom"/>
</dbReference>
<reference evidence="3" key="1">
    <citation type="submission" date="2025-08" db="UniProtKB">
        <authorList>
            <consortium name="RefSeq"/>
        </authorList>
    </citation>
    <scope>IDENTIFICATION</scope>
</reference>
<sequence length="443" mass="50655">MAATRRKYTSTHTYRLRCSRRRPYTCRTLTTSSQSEPADGFFEKLPVEVFDLILDDLSVVEISVLSMVSKSICNYIVGHVSTLSWRERMIFQKFHNCTSPTDEVSVMGHSRSLGLLFKRCTLLLPTKDRLRFIYNRFSQVPCFTMEQCSLSAGCLGFSCYGVFLQTLIAGWDELECHRVFNFLCEFTNLPRKIEAVVTSKPGACHKLELQIRLFCRGVLLDPWQGRQDALFWLTRILKPWPMVSQARLLFILYGPLHPDGKVGWQSVCEGVLPPCGLWDLAKAIILLHGDQDARDWSTDTVLAIFSEMTVVPQLWHMENLARLLVLCGNAICYSVLASKAINGRIFEISRLLVYLILVCEKDGYCMNWSVKMTEQVCRVFPSASEKWSFIQSVENTLSDVTMEMCELMAGNRNDLDTFQSLCTLLNASAHFHTEIVYMFLKDN</sequence>
<protein>
    <submittedName>
        <fullName evidence="3">F-box only protein 47-like</fullName>
    </submittedName>
</protein>
<dbReference type="PROSITE" id="PS50181">
    <property type="entry name" value="FBOX"/>
    <property type="match status" value="1"/>
</dbReference>
<feature type="domain" description="F-box" evidence="1">
    <location>
        <begin position="39"/>
        <end position="88"/>
    </location>
</feature>
<dbReference type="Proteomes" id="UP000504632">
    <property type="component" value="Chromosome 10"/>
</dbReference>
<accession>A0A6J2WAT1</accession>
<dbReference type="InterPro" id="IPR056622">
    <property type="entry name" value="ARM_FBXO47"/>
</dbReference>
<dbReference type="Pfam" id="PF24467">
    <property type="entry name" value="ARM_FBXO47"/>
    <property type="match status" value="1"/>
</dbReference>
<dbReference type="RefSeq" id="XP_030642460.1">
    <property type="nucleotide sequence ID" value="XM_030786600.1"/>
</dbReference>
<evidence type="ECO:0000313" key="3">
    <source>
        <dbReference type="RefSeq" id="XP_030642460.1"/>
    </source>
</evidence>
<dbReference type="InParanoid" id="A0A6J2WAT1"/>
<dbReference type="OrthoDB" id="9858120at2759"/>
<dbReference type="InterPro" id="IPR038946">
    <property type="entry name" value="FBXO47"/>
</dbReference>
<proteinExistence type="predicted"/>
<dbReference type="GeneID" id="115822687"/>
<name>A0A6J2WAT1_CHACN</name>
<evidence type="ECO:0000313" key="2">
    <source>
        <dbReference type="Proteomes" id="UP000504632"/>
    </source>
</evidence>
<gene>
    <name evidence="3" type="primary">LOC115822687</name>
</gene>
<evidence type="ECO:0000259" key="1">
    <source>
        <dbReference type="PROSITE" id="PS50181"/>
    </source>
</evidence>